<evidence type="ECO:0000256" key="1">
    <source>
        <dbReference type="ARBA" id="ARBA00004651"/>
    </source>
</evidence>
<evidence type="ECO:0000313" key="8">
    <source>
        <dbReference type="Proteomes" id="UP000220836"/>
    </source>
</evidence>
<evidence type="ECO:0000256" key="2">
    <source>
        <dbReference type="ARBA" id="ARBA00022475"/>
    </source>
</evidence>
<reference evidence="7 8" key="1">
    <citation type="submission" date="2017-05" db="EMBL/GenBank/DDBJ databases">
        <authorList>
            <person name="Song R."/>
            <person name="Chenine A.L."/>
            <person name="Ruprecht R.M."/>
        </authorList>
    </citation>
    <scope>NUCLEOTIDE SEQUENCE [LARGE SCALE GENOMIC DNA]</scope>
    <source>
        <strain evidence="7 8">CECT 8663</strain>
    </source>
</reference>
<dbReference type="InterPro" id="IPR001851">
    <property type="entry name" value="ABC_transp_permease"/>
</dbReference>
<feature type="transmembrane region" description="Helical" evidence="6">
    <location>
        <begin position="72"/>
        <end position="89"/>
    </location>
</feature>
<proteinExistence type="predicted"/>
<dbReference type="PANTHER" id="PTHR30482">
    <property type="entry name" value="HIGH-AFFINITY BRANCHED-CHAIN AMINO ACID TRANSPORT SYSTEM PERMEASE"/>
    <property type="match status" value="1"/>
</dbReference>
<dbReference type="CDD" id="cd06581">
    <property type="entry name" value="TM_PBP1_LivM_like"/>
    <property type="match status" value="1"/>
</dbReference>
<evidence type="ECO:0000256" key="6">
    <source>
        <dbReference type="SAM" id="Phobius"/>
    </source>
</evidence>
<keyword evidence="2" id="KW-1003">Cell membrane</keyword>
<dbReference type="RefSeq" id="WP_097805873.1">
    <property type="nucleotide sequence ID" value="NZ_FXYH01000014.1"/>
</dbReference>
<dbReference type="EMBL" id="FXYH01000014">
    <property type="protein sequence ID" value="SMX46853.1"/>
    <property type="molecule type" value="Genomic_DNA"/>
</dbReference>
<keyword evidence="3 6" id="KW-0812">Transmembrane</keyword>
<evidence type="ECO:0000256" key="3">
    <source>
        <dbReference type="ARBA" id="ARBA00022692"/>
    </source>
</evidence>
<feature type="transmembrane region" description="Helical" evidence="6">
    <location>
        <begin position="94"/>
        <end position="115"/>
    </location>
</feature>
<sequence>MTLQDYHVTRSSNAARVAAILGALALVILVAAPWWAGRADMRLMGELFLYLALASLWNLMAGYAGLVSVGQQAFVGFGGYMLFALTMFAGLHPIAAIVCAGVLGALVSIPVAVLIFRLRGAYFAIGTWVIAEVFRLGFAQISSLGGGSGSSLPVAIVKSLASKRAMRESLSYWLALGAAVIVVTAVYLFLRSRKGLALTAIRDNELAAGSLGIDIWRTKFIVYVVTSALTAMIGALIFLQKLRISPDAAFSVNDWTAFVIFIVVIGGIGTIEGPIIGTLVFFALRETLADLGTIYLIVLGVVAIVMMLKAPKGIWGLIRSRFDLQLFPLGYRVIAPGKSDKS</sequence>
<dbReference type="GO" id="GO:0015658">
    <property type="term" value="F:branched-chain amino acid transmembrane transporter activity"/>
    <property type="evidence" value="ECO:0007669"/>
    <property type="project" value="InterPro"/>
</dbReference>
<feature type="transmembrane region" description="Helical" evidence="6">
    <location>
        <begin position="259"/>
        <end position="282"/>
    </location>
</feature>
<feature type="transmembrane region" description="Helical" evidence="6">
    <location>
        <begin position="220"/>
        <end position="239"/>
    </location>
</feature>
<feature type="transmembrane region" description="Helical" evidence="6">
    <location>
        <begin position="47"/>
        <end position="66"/>
    </location>
</feature>
<dbReference type="GO" id="GO:0005886">
    <property type="term" value="C:plasma membrane"/>
    <property type="evidence" value="ECO:0007669"/>
    <property type="project" value="UniProtKB-SubCell"/>
</dbReference>
<evidence type="ECO:0000256" key="4">
    <source>
        <dbReference type="ARBA" id="ARBA00022989"/>
    </source>
</evidence>
<feature type="transmembrane region" description="Helical" evidence="6">
    <location>
        <begin position="14"/>
        <end position="35"/>
    </location>
</feature>
<dbReference type="Pfam" id="PF02653">
    <property type="entry name" value="BPD_transp_2"/>
    <property type="match status" value="1"/>
</dbReference>
<evidence type="ECO:0000256" key="5">
    <source>
        <dbReference type="ARBA" id="ARBA00023136"/>
    </source>
</evidence>
<gene>
    <name evidence="7" type="ORF">PEV8663_03404</name>
</gene>
<dbReference type="Proteomes" id="UP000220836">
    <property type="component" value="Unassembled WGS sequence"/>
</dbReference>
<evidence type="ECO:0000313" key="7">
    <source>
        <dbReference type="EMBL" id="SMX46853.1"/>
    </source>
</evidence>
<accession>A0A238KVI0</accession>
<dbReference type="PANTHER" id="PTHR30482:SF17">
    <property type="entry name" value="ABC TRANSPORTER ATP-BINDING PROTEIN"/>
    <property type="match status" value="1"/>
</dbReference>
<comment type="subcellular location">
    <subcellularLocation>
        <location evidence="1">Cell membrane</location>
        <topology evidence="1">Multi-pass membrane protein</topology>
    </subcellularLocation>
</comment>
<keyword evidence="8" id="KW-1185">Reference proteome</keyword>
<name>A0A238KVI0_9RHOB</name>
<feature type="transmembrane region" description="Helical" evidence="6">
    <location>
        <begin position="294"/>
        <end position="311"/>
    </location>
</feature>
<dbReference type="AlphaFoldDB" id="A0A238KVI0"/>
<keyword evidence="4 6" id="KW-1133">Transmembrane helix</keyword>
<protein>
    <submittedName>
        <fullName evidence="7">Leucine/isoleucine/valine transporter permease subunit</fullName>
    </submittedName>
</protein>
<organism evidence="7 8">
    <name type="scientific">Pelagimonas varians</name>
    <dbReference type="NCBI Taxonomy" id="696760"/>
    <lineage>
        <taxon>Bacteria</taxon>
        <taxon>Pseudomonadati</taxon>
        <taxon>Pseudomonadota</taxon>
        <taxon>Alphaproteobacteria</taxon>
        <taxon>Rhodobacterales</taxon>
        <taxon>Roseobacteraceae</taxon>
        <taxon>Pelagimonas</taxon>
    </lineage>
</organism>
<keyword evidence="5 6" id="KW-0472">Membrane</keyword>
<dbReference type="OrthoDB" id="9814461at2"/>
<feature type="transmembrane region" description="Helical" evidence="6">
    <location>
        <begin position="170"/>
        <end position="190"/>
    </location>
</feature>
<dbReference type="InterPro" id="IPR043428">
    <property type="entry name" value="LivM-like"/>
</dbReference>